<reference evidence="2" key="1">
    <citation type="submission" date="2010-08" db="EMBL/GenBank/DDBJ databases">
        <authorList>
            <consortium name="Caenorhabditis japonica Sequencing Consortium"/>
            <person name="Wilson R.K."/>
        </authorList>
    </citation>
    <scope>NUCLEOTIDE SEQUENCE [LARGE SCALE GENOMIC DNA]</scope>
    <source>
        <strain evidence="2">DF5081</strain>
    </source>
</reference>
<reference evidence="1" key="2">
    <citation type="submission" date="2022-06" db="UniProtKB">
        <authorList>
            <consortium name="EnsemblMetazoa"/>
        </authorList>
    </citation>
    <scope>IDENTIFICATION</scope>
    <source>
        <strain evidence="1">DF5081</strain>
    </source>
</reference>
<dbReference type="AlphaFoldDB" id="A0A8R1EID2"/>
<accession>A0A8R1EID2</accession>
<dbReference type="Proteomes" id="UP000005237">
    <property type="component" value="Unassembled WGS sequence"/>
</dbReference>
<dbReference type="EnsemblMetazoa" id="CJA34186.1">
    <property type="protein sequence ID" value="CJA34186.1"/>
    <property type="gene ID" value="WBGene00210033"/>
</dbReference>
<organism evidence="1 2">
    <name type="scientific">Caenorhabditis japonica</name>
    <dbReference type="NCBI Taxonomy" id="281687"/>
    <lineage>
        <taxon>Eukaryota</taxon>
        <taxon>Metazoa</taxon>
        <taxon>Ecdysozoa</taxon>
        <taxon>Nematoda</taxon>
        <taxon>Chromadorea</taxon>
        <taxon>Rhabditida</taxon>
        <taxon>Rhabditina</taxon>
        <taxon>Rhabditomorpha</taxon>
        <taxon>Rhabditoidea</taxon>
        <taxon>Rhabditidae</taxon>
        <taxon>Peloderinae</taxon>
        <taxon>Caenorhabditis</taxon>
    </lineage>
</organism>
<name>A0A8R1EID2_CAEJA</name>
<protein>
    <recommendedName>
        <fullName evidence="3">EGF-like domain-containing protein</fullName>
    </recommendedName>
</protein>
<keyword evidence="2" id="KW-1185">Reference proteome</keyword>
<evidence type="ECO:0000313" key="2">
    <source>
        <dbReference type="Proteomes" id="UP000005237"/>
    </source>
</evidence>
<evidence type="ECO:0008006" key="3">
    <source>
        <dbReference type="Google" id="ProtNLM"/>
    </source>
</evidence>
<sequence length="139" mass="15671">MKKLIGRCECSDKTICEPEEFRKQHDDVIEENLERTSCDEMDCGKNGECVMGEEGVPICRCREGNSAFESLSECGKVMEVFSMPSGGHFDISVRNESLLKCDAGCEGVQQLEMDFRTLVLKSKLFEVQFEKQRANIEVG</sequence>
<proteinExistence type="predicted"/>
<evidence type="ECO:0000313" key="1">
    <source>
        <dbReference type="EnsemblMetazoa" id="CJA34186.1"/>
    </source>
</evidence>